<evidence type="ECO:0000313" key="2">
    <source>
        <dbReference type="EMBL" id="HIX59106.1"/>
    </source>
</evidence>
<proteinExistence type="predicted"/>
<dbReference type="InterPro" id="IPR025736">
    <property type="entry name" value="PucR_C-HTH_dom"/>
</dbReference>
<dbReference type="Gene3D" id="1.10.10.2840">
    <property type="entry name" value="PucR C-terminal helix-turn-helix domain"/>
    <property type="match status" value="1"/>
</dbReference>
<dbReference type="Proteomes" id="UP000886817">
    <property type="component" value="Unassembled WGS sequence"/>
</dbReference>
<reference evidence="2" key="2">
    <citation type="submission" date="2021-04" db="EMBL/GenBank/DDBJ databases">
        <authorList>
            <person name="Gilroy R."/>
        </authorList>
    </citation>
    <scope>NUCLEOTIDE SEQUENCE</scope>
    <source>
        <strain evidence="2">ChiSjej1B19-8411</strain>
    </source>
</reference>
<accession>A0A9D1WH31</accession>
<dbReference type="PANTHER" id="PTHR33744">
    <property type="entry name" value="CARBOHYDRATE DIACID REGULATOR"/>
    <property type="match status" value="1"/>
</dbReference>
<dbReference type="InterPro" id="IPR051448">
    <property type="entry name" value="CdaR-like_regulators"/>
</dbReference>
<organism evidence="2 3">
    <name type="scientific">Candidatus Blautia gallistercoris</name>
    <dbReference type="NCBI Taxonomy" id="2838490"/>
    <lineage>
        <taxon>Bacteria</taxon>
        <taxon>Bacillati</taxon>
        <taxon>Bacillota</taxon>
        <taxon>Clostridia</taxon>
        <taxon>Lachnospirales</taxon>
        <taxon>Lachnospiraceae</taxon>
        <taxon>Blautia</taxon>
    </lineage>
</organism>
<evidence type="ECO:0000259" key="1">
    <source>
        <dbReference type="Pfam" id="PF13556"/>
    </source>
</evidence>
<dbReference type="InterPro" id="IPR042070">
    <property type="entry name" value="PucR_C-HTH_sf"/>
</dbReference>
<name>A0A9D1WH31_9FIRM</name>
<dbReference type="EMBL" id="DXEX01000117">
    <property type="protein sequence ID" value="HIX59106.1"/>
    <property type="molecule type" value="Genomic_DNA"/>
</dbReference>
<reference evidence="2" key="1">
    <citation type="journal article" date="2021" name="PeerJ">
        <title>Extensive microbial diversity within the chicken gut microbiome revealed by metagenomics and culture.</title>
        <authorList>
            <person name="Gilroy R."/>
            <person name="Ravi A."/>
            <person name="Getino M."/>
            <person name="Pursley I."/>
            <person name="Horton D.L."/>
            <person name="Alikhan N.F."/>
            <person name="Baker D."/>
            <person name="Gharbi K."/>
            <person name="Hall N."/>
            <person name="Watson M."/>
            <person name="Adriaenssens E.M."/>
            <person name="Foster-Nyarko E."/>
            <person name="Jarju S."/>
            <person name="Secka A."/>
            <person name="Antonio M."/>
            <person name="Oren A."/>
            <person name="Chaudhuri R.R."/>
            <person name="La Ragione R."/>
            <person name="Hildebrand F."/>
            <person name="Pallen M.J."/>
        </authorList>
    </citation>
    <scope>NUCLEOTIDE SEQUENCE</scope>
    <source>
        <strain evidence="2">ChiSjej1B19-8411</strain>
    </source>
</reference>
<feature type="domain" description="PucR C-terminal helix-turn-helix" evidence="1">
    <location>
        <begin position="445"/>
        <end position="501"/>
    </location>
</feature>
<dbReference type="AlphaFoldDB" id="A0A9D1WH31"/>
<protein>
    <submittedName>
        <fullName evidence="2">Helix-turn-helix domain-containing protein</fullName>
    </submittedName>
</protein>
<sequence length="511" mass="59557">MNLNFALLKERLLQKYPDLRARNFLPEATYCHPVLYEPGMNLLPGRIYVTDNMPLSPSSIPENVLILFPGEMSPWKNLEDQAFACIALKGHDSTVHVLNLLLDIFDEYQNWENTLSQSLLNGSSISQLLTRAYPMLGCPLCLLSRGFSMIAFVGQDILPPEYQIFNNSEKTIEYINSMKQDEFYNEALNFEEPYIFPEQLTGIRSWNINIQQFGRTTHRLMMLEYPRPFTEGDAYLLDILASYIQYLLYHTSEMQFTGENSLHSIFSSILTDSSADYIEISQHLSAMGWYHTHSYLSMVLRTTYMDQQNLTTNAICSYIEELLPASCCIPYKKDIVAFFNLTLLKMDREKVSEKLACFIRDSYFNAGYSRTMTGHMNLRRQYVQAFLALNVGSRYHPHIWIHQFNQIALPYLLERSTSQLPGYMVCAENLLRLKEIDDTQGTNYMQTLRTYLENHLNAVQSAKDLFIHRSTFLYRLDKIKKIMETELDDSDELLYLLLSFRLLDLEEERQE</sequence>
<evidence type="ECO:0000313" key="3">
    <source>
        <dbReference type="Proteomes" id="UP000886817"/>
    </source>
</evidence>
<comment type="caution">
    <text evidence="2">The sequence shown here is derived from an EMBL/GenBank/DDBJ whole genome shotgun (WGS) entry which is preliminary data.</text>
</comment>
<dbReference type="Pfam" id="PF13556">
    <property type="entry name" value="HTH_30"/>
    <property type="match status" value="1"/>
</dbReference>
<gene>
    <name evidence="2" type="ORF">IAA45_05245</name>
</gene>